<sequence length="349" mass="37776">MPAAQHLQQTPARLTTVTFEQWREAIDTSFLPLDYSRQTRGGFHCHVSYARFGASAVADMDVDAHRVTRESRHVAASDAGFFKIFWQLSGQSRVAQRGNEASLEPGMWSIYDTAQPYSIEMADRCRVLVLLVPQERAFGWRQAATSLGGRALRGEGAARIALSALGAMLHDTCGGHLLDHQGQIVLQDSVVSLMETALQGAGTPPPAALGDGANAAVARHLGEARMSRLAEFIDAHLHDPELSAQRLAAVLNVSRRTLYNLFRESGQTPHAYILSRRLRQAALRLAGSGDAGRSITEIAFALGFGDAAHFSRVFHERFGMSPTQWRQQNAGGWGEGGMGGLTATATATD</sequence>
<evidence type="ECO:0000256" key="4">
    <source>
        <dbReference type="SAM" id="MobiDB-lite"/>
    </source>
</evidence>
<dbReference type="Pfam" id="PF12833">
    <property type="entry name" value="HTH_18"/>
    <property type="match status" value="1"/>
</dbReference>
<dbReference type="InterPro" id="IPR018060">
    <property type="entry name" value="HTH_AraC"/>
</dbReference>
<dbReference type="Gene3D" id="1.10.10.60">
    <property type="entry name" value="Homeodomain-like"/>
    <property type="match status" value="1"/>
</dbReference>
<dbReference type="STRING" id="68895.RR42_s2373"/>
<gene>
    <name evidence="6" type="ORF">RR42_s2373</name>
</gene>
<keyword evidence="2" id="KW-0238">DNA-binding</keyword>
<dbReference type="GO" id="GO:0003700">
    <property type="term" value="F:DNA-binding transcription factor activity"/>
    <property type="evidence" value="ECO:0007669"/>
    <property type="project" value="InterPro"/>
</dbReference>
<dbReference type="PROSITE" id="PS01124">
    <property type="entry name" value="HTH_ARAC_FAMILY_2"/>
    <property type="match status" value="1"/>
</dbReference>
<dbReference type="KEGG" id="cbw:RR42_s2373"/>
<accession>A0A0C4YN58</accession>
<dbReference type="Pfam" id="PF14525">
    <property type="entry name" value="AraC_binding_2"/>
    <property type="match status" value="1"/>
</dbReference>
<evidence type="ECO:0000313" key="7">
    <source>
        <dbReference type="Proteomes" id="UP000031843"/>
    </source>
</evidence>
<dbReference type="Proteomes" id="UP000031843">
    <property type="component" value="Chromosome secondary"/>
</dbReference>
<evidence type="ECO:0000259" key="5">
    <source>
        <dbReference type="PROSITE" id="PS01124"/>
    </source>
</evidence>
<reference evidence="6 7" key="1">
    <citation type="journal article" date="2015" name="Genome Announc.">
        <title>Complete Genome Sequence of Cupriavidus basilensis 4G11, Isolated from the Oak Ridge Field Research Center Site.</title>
        <authorList>
            <person name="Ray J."/>
            <person name="Waters R.J."/>
            <person name="Skerker J.M."/>
            <person name="Kuehl J.V."/>
            <person name="Price M.N."/>
            <person name="Huang J."/>
            <person name="Chakraborty R."/>
            <person name="Arkin A.P."/>
            <person name="Deutschbauer A."/>
        </authorList>
    </citation>
    <scope>NUCLEOTIDE SEQUENCE [LARGE SCALE GENOMIC DNA]</scope>
    <source>
        <strain evidence="6">4G11</strain>
    </source>
</reference>
<feature type="domain" description="HTH araC/xylS-type" evidence="5">
    <location>
        <begin position="227"/>
        <end position="328"/>
    </location>
</feature>
<keyword evidence="7" id="KW-1185">Reference proteome</keyword>
<dbReference type="PRINTS" id="PR00032">
    <property type="entry name" value="HTHARAC"/>
</dbReference>
<dbReference type="OrthoDB" id="9178898at2"/>
<evidence type="ECO:0000256" key="2">
    <source>
        <dbReference type="ARBA" id="ARBA00023125"/>
    </source>
</evidence>
<dbReference type="InterPro" id="IPR035418">
    <property type="entry name" value="AraC-bd_2"/>
</dbReference>
<dbReference type="PANTHER" id="PTHR46796">
    <property type="entry name" value="HTH-TYPE TRANSCRIPTIONAL ACTIVATOR RHAS-RELATED"/>
    <property type="match status" value="1"/>
</dbReference>
<feature type="compositionally biased region" description="Gly residues" evidence="4">
    <location>
        <begin position="331"/>
        <end position="340"/>
    </location>
</feature>
<dbReference type="InterPro" id="IPR050204">
    <property type="entry name" value="AraC_XylS_family_regulators"/>
</dbReference>
<dbReference type="SMART" id="SM00342">
    <property type="entry name" value="HTH_ARAC"/>
    <property type="match status" value="1"/>
</dbReference>
<proteinExistence type="predicted"/>
<evidence type="ECO:0000313" key="6">
    <source>
        <dbReference type="EMBL" id="AJG23955.1"/>
    </source>
</evidence>
<name>A0A0C4YN58_9BURK</name>
<keyword evidence="3" id="KW-0804">Transcription</keyword>
<dbReference type="InterPro" id="IPR020449">
    <property type="entry name" value="Tscrpt_reg_AraC-type_HTH"/>
</dbReference>
<organism evidence="6 7">
    <name type="scientific">Cupriavidus basilensis</name>
    <dbReference type="NCBI Taxonomy" id="68895"/>
    <lineage>
        <taxon>Bacteria</taxon>
        <taxon>Pseudomonadati</taxon>
        <taxon>Pseudomonadota</taxon>
        <taxon>Betaproteobacteria</taxon>
        <taxon>Burkholderiales</taxon>
        <taxon>Burkholderiaceae</taxon>
        <taxon>Cupriavidus</taxon>
    </lineage>
</organism>
<evidence type="ECO:0000256" key="1">
    <source>
        <dbReference type="ARBA" id="ARBA00023015"/>
    </source>
</evidence>
<keyword evidence="1" id="KW-0805">Transcription regulation</keyword>
<dbReference type="EMBL" id="CP010537">
    <property type="protein sequence ID" value="AJG23955.1"/>
    <property type="molecule type" value="Genomic_DNA"/>
</dbReference>
<dbReference type="GO" id="GO:0043565">
    <property type="term" value="F:sequence-specific DNA binding"/>
    <property type="evidence" value="ECO:0007669"/>
    <property type="project" value="InterPro"/>
</dbReference>
<dbReference type="InterPro" id="IPR009057">
    <property type="entry name" value="Homeodomain-like_sf"/>
</dbReference>
<feature type="region of interest" description="Disordered" evidence="4">
    <location>
        <begin position="330"/>
        <end position="349"/>
    </location>
</feature>
<dbReference type="RefSeq" id="WP_043355942.1">
    <property type="nucleotide sequence ID" value="NZ_CP010537.1"/>
</dbReference>
<dbReference type="AlphaFoldDB" id="A0A0C4YN58"/>
<dbReference type="SUPFAM" id="SSF46689">
    <property type="entry name" value="Homeodomain-like"/>
    <property type="match status" value="1"/>
</dbReference>
<evidence type="ECO:0000256" key="3">
    <source>
        <dbReference type="ARBA" id="ARBA00023163"/>
    </source>
</evidence>
<dbReference type="PANTHER" id="PTHR46796:SF6">
    <property type="entry name" value="ARAC SUBFAMILY"/>
    <property type="match status" value="1"/>
</dbReference>
<protein>
    <submittedName>
        <fullName evidence="6">Transcriptional regulator, AraC family</fullName>
    </submittedName>
</protein>